<organism evidence="1 2">
    <name type="scientific">Caerostris extrusa</name>
    <name type="common">Bark spider</name>
    <name type="synonym">Caerostris bankana</name>
    <dbReference type="NCBI Taxonomy" id="172846"/>
    <lineage>
        <taxon>Eukaryota</taxon>
        <taxon>Metazoa</taxon>
        <taxon>Ecdysozoa</taxon>
        <taxon>Arthropoda</taxon>
        <taxon>Chelicerata</taxon>
        <taxon>Arachnida</taxon>
        <taxon>Araneae</taxon>
        <taxon>Araneomorphae</taxon>
        <taxon>Entelegynae</taxon>
        <taxon>Araneoidea</taxon>
        <taxon>Araneidae</taxon>
        <taxon>Caerostris</taxon>
    </lineage>
</organism>
<name>A0AAV4XNU7_CAEEX</name>
<accession>A0AAV4XNU7</accession>
<keyword evidence="2" id="KW-1185">Reference proteome</keyword>
<comment type="caution">
    <text evidence="1">The sequence shown here is derived from an EMBL/GenBank/DDBJ whole genome shotgun (WGS) entry which is preliminary data.</text>
</comment>
<proteinExistence type="predicted"/>
<gene>
    <name evidence="1" type="ORF">CEXT_394301</name>
</gene>
<protein>
    <submittedName>
        <fullName evidence="1">Uncharacterized protein</fullName>
    </submittedName>
</protein>
<dbReference type="EMBL" id="BPLR01000572">
    <property type="protein sequence ID" value="GIY95759.1"/>
    <property type="molecule type" value="Genomic_DNA"/>
</dbReference>
<sequence length="135" mass="15096">MRGEIVCVTLSCPPKVRSPAASQTLHFPIIRIVVEGCPTRSPCYFVGYKSDFRYQASTKPSGFSVRDILELPEQKAERRSSPMPRASTYLTSHYLPFVTGACALTSPTPGGLPRKLSLPMQLYIIKAMRFHLEDF</sequence>
<reference evidence="1 2" key="1">
    <citation type="submission" date="2021-06" db="EMBL/GenBank/DDBJ databases">
        <title>Caerostris extrusa draft genome.</title>
        <authorList>
            <person name="Kono N."/>
            <person name="Arakawa K."/>
        </authorList>
    </citation>
    <scope>NUCLEOTIDE SEQUENCE [LARGE SCALE GENOMIC DNA]</scope>
</reference>
<evidence type="ECO:0000313" key="1">
    <source>
        <dbReference type="EMBL" id="GIY95759.1"/>
    </source>
</evidence>
<evidence type="ECO:0000313" key="2">
    <source>
        <dbReference type="Proteomes" id="UP001054945"/>
    </source>
</evidence>
<dbReference type="AlphaFoldDB" id="A0AAV4XNU7"/>
<dbReference type="Proteomes" id="UP001054945">
    <property type="component" value="Unassembled WGS sequence"/>
</dbReference>